<name>A0A397YGZ4_BRACM</name>
<accession>A0A397YGZ4</accession>
<dbReference type="Proteomes" id="UP000264353">
    <property type="component" value="Chromosome A8"/>
</dbReference>
<feature type="compositionally biased region" description="Basic and acidic residues" evidence="1">
    <location>
        <begin position="36"/>
        <end position="66"/>
    </location>
</feature>
<reference evidence="2 3" key="1">
    <citation type="submission" date="2018-06" db="EMBL/GenBank/DDBJ databases">
        <title>WGS assembly of Brassica rapa FPsc.</title>
        <authorList>
            <person name="Bowman J."/>
            <person name="Kohchi T."/>
            <person name="Yamato K."/>
            <person name="Jenkins J."/>
            <person name="Shu S."/>
            <person name="Ishizaki K."/>
            <person name="Yamaoka S."/>
            <person name="Nishihama R."/>
            <person name="Nakamura Y."/>
            <person name="Berger F."/>
            <person name="Adam C."/>
            <person name="Aki S."/>
            <person name="Althoff F."/>
            <person name="Araki T."/>
            <person name="Arteaga-Vazquez M."/>
            <person name="Balasubrmanian S."/>
            <person name="Bauer D."/>
            <person name="Boehm C."/>
            <person name="Briginshaw L."/>
            <person name="Caballero-Perez J."/>
            <person name="Catarino B."/>
            <person name="Chen F."/>
            <person name="Chiyoda S."/>
            <person name="Chovatia M."/>
            <person name="Davies K."/>
            <person name="Delmans M."/>
            <person name="Demura T."/>
            <person name="Dierschke T."/>
            <person name="Dolan L."/>
            <person name="Dorantes-Acosta A."/>
            <person name="Eklund D."/>
            <person name="Florent S."/>
            <person name="Flores-Sandoval E."/>
            <person name="Fujiyama A."/>
            <person name="Fukuzawa H."/>
            <person name="Galik B."/>
            <person name="Grimanelli D."/>
            <person name="Grimwood J."/>
            <person name="Grossniklaus U."/>
            <person name="Hamada T."/>
            <person name="Haseloff J."/>
            <person name="Hetherington A."/>
            <person name="Higo A."/>
            <person name="Hirakawa Y."/>
            <person name="Hundley H."/>
            <person name="Ikeda Y."/>
            <person name="Inoue K."/>
            <person name="Inoue S."/>
            <person name="Ishida S."/>
            <person name="Jia Q."/>
            <person name="Kakita M."/>
            <person name="Kanazawa T."/>
            <person name="Kawai Y."/>
            <person name="Kawashima T."/>
            <person name="Kennedy M."/>
            <person name="Kinose K."/>
            <person name="Kinoshita T."/>
            <person name="Kohara Y."/>
            <person name="Koide E."/>
            <person name="Komatsu K."/>
            <person name="Kopischke S."/>
            <person name="Kubo M."/>
            <person name="Kyozuka J."/>
            <person name="Lagercrantz U."/>
            <person name="Lin S."/>
            <person name="Lindquist E."/>
            <person name="Lipzen A."/>
            <person name="Lu C."/>
            <person name="Luna E."/>
            <person name="Martienssen R."/>
            <person name="Minamino N."/>
            <person name="Mizutani M."/>
            <person name="Mizutani M."/>
            <person name="Mochizuki N."/>
            <person name="Monte I."/>
            <person name="Mosher R."/>
            <person name="Nagasaki H."/>
            <person name="Nakagami H."/>
            <person name="Naramoto S."/>
            <person name="Nishitani K."/>
            <person name="Ohtani M."/>
            <person name="Okamoto T."/>
            <person name="Okumura M."/>
            <person name="Phillips J."/>
            <person name="Pollak B."/>
            <person name="Reinders A."/>
            <person name="Roevekamp M."/>
            <person name="Sano R."/>
            <person name="Sawa S."/>
            <person name="Schmid M."/>
            <person name="Shirakawa M."/>
            <person name="Solano R."/>
            <person name="Spunde A."/>
            <person name="Suetsugu N."/>
            <person name="Sugano S."/>
            <person name="Sugiyama A."/>
            <person name="Sun R."/>
            <person name="Suzuki Y."/>
            <person name="Takenaka M."/>
            <person name="Takezawa D."/>
            <person name="Tomogane H."/>
            <person name="Tsuzuki M."/>
            <person name="Ueda T."/>
            <person name="Umeda M."/>
            <person name="Ward J."/>
            <person name="Watanabe Y."/>
            <person name="Yazaki K."/>
            <person name="Yokoyama R."/>
            <person name="Yoshitake Y."/>
            <person name="Yotsui I."/>
            <person name="Zachgo S."/>
            <person name="Schmutz J."/>
        </authorList>
    </citation>
    <scope>NUCLEOTIDE SEQUENCE [LARGE SCALE GENOMIC DNA]</scope>
    <source>
        <strain evidence="3">cv. B-3</strain>
    </source>
</reference>
<sequence length="96" mass="11611">MKGDLEQVSWEMTRSESIQLSQYLIPRNRLVKERNRREFKGEHHGVRRHASLERSHNHNRSIKADYESENMQTDLEQRKQNQGKRETLICKRIEHS</sequence>
<evidence type="ECO:0000256" key="1">
    <source>
        <dbReference type="SAM" id="MobiDB-lite"/>
    </source>
</evidence>
<feature type="compositionally biased region" description="Basic and acidic residues" evidence="1">
    <location>
        <begin position="75"/>
        <end position="96"/>
    </location>
</feature>
<gene>
    <name evidence="2" type="ORF">BRARA_H01831</name>
</gene>
<evidence type="ECO:0000313" key="3">
    <source>
        <dbReference type="Proteomes" id="UP000264353"/>
    </source>
</evidence>
<dbReference type="AlphaFoldDB" id="A0A397YGZ4"/>
<protein>
    <submittedName>
        <fullName evidence="2">Uncharacterized protein</fullName>
    </submittedName>
</protein>
<dbReference type="EMBL" id="CM010635">
    <property type="protein sequence ID" value="RID51144.1"/>
    <property type="molecule type" value="Genomic_DNA"/>
</dbReference>
<feature type="region of interest" description="Disordered" evidence="1">
    <location>
        <begin position="36"/>
        <end position="96"/>
    </location>
</feature>
<evidence type="ECO:0000313" key="2">
    <source>
        <dbReference type="EMBL" id="RID51144.1"/>
    </source>
</evidence>
<proteinExistence type="predicted"/>
<organism evidence="2 3">
    <name type="scientific">Brassica campestris</name>
    <name type="common">Field mustard</name>
    <dbReference type="NCBI Taxonomy" id="3711"/>
    <lineage>
        <taxon>Eukaryota</taxon>
        <taxon>Viridiplantae</taxon>
        <taxon>Streptophyta</taxon>
        <taxon>Embryophyta</taxon>
        <taxon>Tracheophyta</taxon>
        <taxon>Spermatophyta</taxon>
        <taxon>Magnoliopsida</taxon>
        <taxon>eudicotyledons</taxon>
        <taxon>Gunneridae</taxon>
        <taxon>Pentapetalae</taxon>
        <taxon>rosids</taxon>
        <taxon>malvids</taxon>
        <taxon>Brassicales</taxon>
        <taxon>Brassicaceae</taxon>
        <taxon>Brassiceae</taxon>
        <taxon>Brassica</taxon>
    </lineage>
</organism>